<gene>
    <name evidence="3" type="ORF">HS088_TW16G00574</name>
</gene>
<name>A0A7J7CJ91_TRIWF</name>
<proteinExistence type="predicted"/>
<accession>A0A7J7CJ91</accession>
<dbReference type="AlphaFoldDB" id="A0A7J7CJ91"/>
<feature type="transmembrane region" description="Helical" evidence="2">
    <location>
        <begin position="121"/>
        <end position="140"/>
    </location>
</feature>
<reference evidence="3 4" key="1">
    <citation type="journal article" date="2020" name="Nat. Commun.">
        <title>Genome of Tripterygium wilfordii and identification of cytochrome P450 involved in triptolide biosynthesis.</title>
        <authorList>
            <person name="Tu L."/>
            <person name="Su P."/>
            <person name="Zhang Z."/>
            <person name="Gao L."/>
            <person name="Wang J."/>
            <person name="Hu T."/>
            <person name="Zhou J."/>
            <person name="Zhang Y."/>
            <person name="Zhao Y."/>
            <person name="Liu Y."/>
            <person name="Song Y."/>
            <person name="Tong Y."/>
            <person name="Lu Y."/>
            <person name="Yang J."/>
            <person name="Xu C."/>
            <person name="Jia M."/>
            <person name="Peters R.J."/>
            <person name="Huang L."/>
            <person name="Gao W."/>
        </authorList>
    </citation>
    <scope>NUCLEOTIDE SEQUENCE [LARGE SCALE GENOMIC DNA]</scope>
    <source>
        <strain evidence="4">cv. XIE 37</strain>
        <tissue evidence="3">Leaf</tissue>
    </source>
</reference>
<evidence type="ECO:0000256" key="2">
    <source>
        <dbReference type="SAM" id="Phobius"/>
    </source>
</evidence>
<evidence type="ECO:0000256" key="1">
    <source>
        <dbReference type="SAM" id="MobiDB-lite"/>
    </source>
</evidence>
<keyword evidence="2" id="KW-0472">Membrane</keyword>
<dbReference type="PANTHER" id="PTHR37206">
    <property type="entry name" value="TRANSMEMBRANE PROTEIN"/>
    <property type="match status" value="1"/>
</dbReference>
<dbReference type="FunCoup" id="A0A7J7CJ91">
    <property type="interactions" value="19"/>
</dbReference>
<keyword evidence="2" id="KW-0812">Transmembrane</keyword>
<dbReference type="EMBL" id="JAAARO010000016">
    <property type="protein sequence ID" value="KAF5734132.1"/>
    <property type="molecule type" value="Genomic_DNA"/>
</dbReference>
<evidence type="ECO:0000313" key="3">
    <source>
        <dbReference type="EMBL" id="KAF5734132.1"/>
    </source>
</evidence>
<protein>
    <recommendedName>
        <fullName evidence="5">Transmembrane protein</fullName>
    </recommendedName>
</protein>
<evidence type="ECO:0008006" key="5">
    <source>
        <dbReference type="Google" id="ProtNLM"/>
    </source>
</evidence>
<feature type="region of interest" description="Disordered" evidence="1">
    <location>
        <begin position="45"/>
        <end position="68"/>
    </location>
</feature>
<evidence type="ECO:0000313" key="4">
    <source>
        <dbReference type="Proteomes" id="UP000593562"/>
    </source>
</evidence>
<dbReference type="Proteomes" id="UP000593562">
    <property type="component" value="Unassembled WGS sequence"/>
</dbReference>
<keyword evidence="4" id="KW-1185">Reference proteome</keyword>
<keyword evidence="2" id="KW-1133">Transmembrane helix</keyword>
<sequence>MEEDMDEPFEDLNKNSSQPHQLVIVRSSLNDSDFSIFPPIDHENLHNSSHRTQPPEPHDPTYSSHSSSPAKLAGAAALQCPLISHTHIFIRWWGVALEVFRSKISSIGSRFRCNGVTNRTIWTFASAAGAAGVVLIWWLCVRVRQLRRRNGSIDNLLHIIGDRDEKIIQLLCQIARMNELLLTQHSLMASKLLN</sequence>
<organism evidence="3 4">
    <name type="scientific">Tripterygium wilfordii</name>
    <name type="common">Thunder God vine</name>
    <dbReference type="NCBI Taxonomy" id="458696"/>
    <lineage>
        <taxon>Eukaryota</taxon>
        <taxon>Viridiplantae</taxon>
        <taxon>Streptophyta</taxon>
        <taxon>Embryophyta</taxon>
        <taxon>Tracheophyta</taxon>
        <taxon>Spermatophyta</taxon>
        <taxon>Magnoliopsida</taxon>
        <taxon>eudicotyledons</taxon>
        <taxon>Gunneridae</taxon>
        <taxon>Pentapetalae</taxon>
        <taxon>rosids</taxon>
        <taxon>fabids</taxon>
        <taxon>Celastrales</taxon>
        <taxon>Celastraceae</taxon>
        <taxon>Tripterygium</taxon>
    </lineage>
</organism>
<dbReference type="InParanoid" id="A0A7J7CJ91"/>
<comment type="caution">
    <text evidence="3">The sequence shown here is derived from an EMBL/GenBank/DDBJ whole genome shotgun (WGS) entry which is preliminary data.</text>
</comment>
<dbReference type="PANTHER" id="PTHR37206:SF1">
    <property type="entry name" value="TRANSMEMBRANE PROTEIN"/>
    <property type="match status" value="1"/>
</dbReference>